<gene>
    <name evidence="1" type="ORF">HWQ67_11250</name>
</gene>
<sequence length="124" mass="14612">MKTEKDRLLSPKYKQVPVMYKKSLRKKSHRVVNDFRSDLSLAVLKMTKEFKRLPNVKKLAYKAEGKQLTVWTFIDTYECNVLFDISNKELEIIEQFYNIDFDFNTSFNPDGDIPAGFIVDYLNS</sequence>
<name>A0ABS6RZY3_9BACT</name>
<evidence type="ECO:0000313" key="1">
    <source>
        <dbReference type="EMBL" id="MBV6342162.1"/>
    </source>
</evidence>
<organism evidence="1 2">
    <name type="scientific">Candidatus Magnetobacterium casense</name>
    <dbReference type="NCBI Taxonomy" id="1455061"/>
    <lineage>
        <taxon>Bacteria</taxon>
        <taxon>Pseudomonadati</taxon>
        <taxon>Nitrospirota</taxon>
        <taxon>Thermodesulfovibrionia</taxon>
        <taxon>Thermodesulfovibrionales</taxon>
        <taxon>Candidatus Magnetobacteriaceae</taxon>
        <taxon>Candidatus Magnetobacterium</taxon>
    </lineage>
</organism>
<reference evidence="1 2" key="1">
    <citation type="journal article" date="2020" name="J Geophys Res Biogeosci">
        <title>Magnetotaxis as an Adaptation to Enable Bacterial Shuttling of Microbial Sulfur and Sulfur Cycling Across Aquatic Oxic#Anoxic Interfaces.</title>
        <authorList>
            <person name="Li J."/>
            <person name="Liu P."/>
            <person name="Wang J."/>
            <person name="Roberts A.P."/>
            <person name="Pan Y."/>
        </authorList>
    </citation>
    <scope>NUCLEOTIDE SEQUENCE [LARGE SCALE GENOMIC DNA]</scope>
    <source>
        <strain evidence="1 2">MYR-1_YQ</strain>
    </source>
</reference>
<dbReference type="EMBL" id="JABXWD010000204">
    <property type="protein sequence ID" value="MBV6342162.1"/>
    <property type="molecule type" value="Genomic_DNA"/>
</dbReference>
<keyword evidence="2" id="KW-1185">Reference proteome</keyword>
<proteinExistence type="predicted"/>
<accession>A0ABS6RZY3</accession>
<evidence type="ECO:0000313" key="2">
    <source>
        <dbReference type="Proteomes" id="UP001196980"/>
    </source>
</evidence>
<dbReference type="Proteomes" id="UP001196980">
    <property type="component" value="Unassembled WGS sequence"/>
</dbReference>
<protein>
    <submittedName>
        <fullName evidence="1">Uncharacterized protein</fullName>
    </submittedName>
</protein>
<comment type="caution">
    <text evidence="1">The sequence shown here is derived from an EMBL/GenBank/DDBJ whole genome shotgun (WGS) entry which is preliminary data.</text>
</comment>
<dbReference type="RefSeq" id="WP_218252785.1">
    <property type="nucleotide sequence ID" value="NZ_JABXWD010000204.1"/>
</dbReference>